<dbReference type="EMBL" id="CAJJDP010000109">
    <property type="protein sequence ID" value="CAD8195484.1"/>
    <property type="molecule type" value="Genomic_DNA"/>
</dbReference>
<evidence type="ECO:0000313" key="1">
    <source>
        <dbReference type="EMBL" id="CAD8195484.1"/>
    </source>
</evidence>
<proteinExistence type="predicted"/>
<accession>A0A8S1X010</accession>
<dbReference type="AlphaFoldDB" id="A0A8S1X010"/>
<evidence type="ECO:0000313" key="2">
    <source>
        <dbReference type="Proteomes" id="UP000683925"/>
    </source>
</evidence>
<sequence length="236" mass="28237">MKQNHCKRTFLFIQFLKSYEDQGVYNLNQIYYKMPKQFLRRFCCHGWVQELKIQDKDILYPRNFFVQQKSLNLQIERCGGYQHKIIERTISKQCLQRLDQTYFSHLGLLLELTEEMFSVKLVRLFWVQVYASKIQFSNIEKVLKNLGQVHSLLGKNEMQNKTILNHRIILESGNEIERIKFEIKLLCQQYQYNQYSSSSSQISYKIQTKFLSLIFFQNGQQGPLIQRTTSSIYLLS</sequence>
<dbReference type="Proteomes" id="UP000683925">
    <property type="component" value="Unassembled WGS sequence"/>
</dbReference>
<reference evidence="1" key="1">
    <citation type="submission" date="2021-01" db="EMBL/GenBank/DDBJ databases">
        <authorList>
            <consortium name="Genoscope - CEA"/>
            <person name="William W."/>
        </authorList>
    </citation>
    <scope>NUCLEOTIDE SEQUENCE</scope>
</reference>
<protein>
    <submittedName>
        <fullName evidence="1">Uncharacterized protein</fullName>
    </submittedName>
</protein>
<keyword evidence="2" id="KW-1185">Reference proteome</keyword>
<gene>
    <name evidence="1" type="ORF">POCTA_138.1.T1090081</name>
</gene>
<name>A0A8S1X010_PAROT</name>
<comment type="caution">
    <text evidence="1">The sequence shown here is derived from an EMBL/GenBank/DDBJ whole genome shotgun (WGS) entry which is preliminary data.</text>
</comment>
<organism evidence="1 2">
    <name type="scientific">Paramecium octaurelia</name>
    <dbReference type="NCBI Taxonomy" id="43137"/>
    <lineage>
        <taxon>Eukaryota</taxon>
        <taxon>Sar</taxon>
        <taxon>Alveolata</taxon>
        <taxon>Ciliophora</taxon>
        <taxon>Intramacronucleata</taxon>
        <taxon>Oligohymenophorea</taxon>
        <taxon>Peniculida</taxon>
        <taxon>Parameciidae</taxon>
        <taxon>Paramecium</taxon>
    </lineage>
</organism>